<evidence type="ECO:0000256" key="1">
    <source>
        <dbReference type="ARBA" id="ARBA00022612"/>
    </source>
</evidence>
<comment type="caution">
    <text evidence="5">The sequence shown here is derived from an EMBL/GenBank/DDBJ whole genome shotgun (WGS) entry which is preliminary data.</text>
</comment>
<evidence type="ECO:0000313" key="6">
    <source>
        <dbReference type="Proteomes" id="UP001161405"/>
    </source>
</evidence>
<evidence type="ECO:0000256" key="2">
    <source>
        <dbReference type="ARBA" id="ARBA00022670"/>
    </source>
</evidence>
<keyword evidence="3" id="KW-0378">Hydrolase</keyword>
<organism evidence="5 6">
    <name type="scientific">Maritalea porphyrae</name>
    <dbReference type="NCBI Taxonomy" id="880732"/>
    <lineage>
        <taxon>Bacteria</taxon>
        <taxon>Pseudomonadati</taxon>
        <taxon>Pseudomonadota</taxon>
        <taxon>Alphaproteobacteria</taxon>
        <taxon>Hyphomicrobiales</taxon>
        <taxon>Devosiaceae</taxon>
        <taxon>Maritalea</taxon>
    </lineage>
</organism>
<dbReference type="InterPro" id="IPR054613">
    <property type="entry name" value="Peptidase_S78_dom"/>
</dbReference>
<proteinExistence type="predicted"/>
<dbReference type="RefSeq" id="WP_284364440.1">
    <property type="nucleotide sequence ID" value="NZ_BSNI01000002.1"/>
</dbReference>
<sequence length="159" mass="17522">MNIKISEDGVFSGYASIFGKIDQGGDIVVRGAFQNSLNKRGAANIRMLFQHDPKEPVGVWHSIRETDLGLKVTGQISPDVARGHDLISLIRDGGIDGLSIGFRTVRASTKWRASARRLYEIDLWEISIVTFPMLDVARIAAPQLAQNIKQATKLLTSTF</sequence>
<dbReference type="Pfam" id="PF04586">
    <property type="entry name" value="Peptidase_S78"/>
    <property type="match status" value="1"/>
</dbReference>
<evidence type="ECO:0000259" key="4">
    <source>
        <dbReference type="Pfam" id="PF04586"/>
    </source>
</evidence>
<keyword evidence="6" id="KW-1185">Reference proteome</keyword>
<dbReference type="NCBIfam" id="TIGR01543">
    <property type="entry name" value="proheadase_HK97"/>
    <property type="match status" value="1"/>
</dbReference>
<dbReference type="Proteomes" id="UP001161405">
    <property type="component" value="Unassembled WGS sequence"/>
</dbReference>
<dbReference type="SUPFAM" id="SSF50789">
    <property type="entry name" value="Herpes virus serine proteinase, assemblin"/>
    <property type="match status" value="1"/>
</dbReference>
<keyword evidence="2" id="KW-0645">Protease</keyword>
<gene>
    <name evidence="5" type="ORF">GCM10007879_21910</name>
</gene>
<reference evidence="5" key="1">
    <citation type="journal article" date="2014" name="Int. J. Syst. Evol. Microbiol.">
        <title>Complete genome of a new Firmicutes species belonging to the dominant human colonic microbiota ('Ruminococcus bicirculans') reveals two chromosomes and a selective capacity to utilize plant glucans.</title>
        <authorList>
            <consortium name="NISC Comparative Sequencing Program"/>
            <person name="Wegmann U."/>
            <person name="Louis P."/>
            <person name="Goesmann A."/>
            <person name="Henrissat B."/>
            <person name="Duncan S.H."/>
            <person name="Flint H.J."/>
        </authorList>
    </citation>
    <scope>NUCLEOTIDE SEQUENCE</scope>
    <source>
        <strain evidence="5">NBRC 107169</strain>
    </source>
</reference>
<evidence type="ECO:0000256" key="3">
    <source>
        <dbReference type="ARBA" id="ARBA00022801"/>
    </source>
</evidence>
<feature type="domain" description="Prohead serine protease" evidence="4">
    <location>
        <begin position="7"/>
        <end position="141"/>
    </location>
</feature>
<accession>A0ABQ5UTD7</accession>
<keyword evidence="1" id="KW-1188">Viral release from host cell</keyword>
<dbReference type="InterPro" id="IPR006433">
    <property type="entry name" value="Prohead_protease"/>
</dbReference>
<evidence type="ECO:0000313" key="5">
    <source>
        <dbReference type="EMBL" id="GLQ17942.1"/>
    </source>
</evidence>
<protein>
    <recommendedName>
        <fullName evidence="4">Prohead serine protease domain-containing protein</fullName>
    </recommendedName>
</protein>
<reference evidence="5" key="2">
    <citation type="submission" date="2023-01" db="EMBL/GenBank/DDBJ databases">
        <title>Draft genome sequence of Maritalea porphyrae strain NBRC 107169.</title>
        <authorList>
            <person name="Sun Q."/>
            <person name="Mori K."/>
        </authorList>
    </citation>
    <scope>NUCLEOTIDE SEQUENCE</scope>
    <source>
        <strain evidence="5">NBRC 107169</strain>
    </source>
</reference>
<name>A0ABQ5UTD7_9HYPH</name>
<dbReference type="EMBL" id="BSNI01000002">
    <property type="protein sequence ID" value="GLQ17942.1"/>
    <property type="molecule type" value="Genomic_DNA"/>
</dbReference>